<evidence type="ECO:0000313" key="2">
    <source>
        <dbReference type="Proteomes" id="UP000095287"/>
    </source>
</evidence>
<accession>A0A1I7XY95</accession>
<keyword evidence="1" id="KW-0472">Membrane</keyword>
<dbReference type="WBParaSite" id="L893_g10537.t1">
    <property type="protein sequence ID" value="L893_g10537.t1"/>
    <property type="gene ID" value="L893_g10537"/>
</dbReference>
<keyword evidence="1" id="KW-1133">Transmembrane helix</keyword>
<feature type="transmembrane region" description="Helical" evidence="1">
    <location>
        <begin position="52"/>
        <end position="72"/>
    </location>
</feature>
<dbReference type="AlphaFoldDB" id="A0A1I7XY95"/>
<feature type="transmembrane region" description="Helical" evidence="1">
    <location>
        <begin position="6"/>
        <end position="31"/>
    </location>
</feature>
<feature type="transmembrane region" description="Helical" evidence="1">
    <location>
        <begin position="84"/>
        <end position="105"/>
    </location>
</feature>
<dbReference type="Proteomes" id="UP000095287">
    <property type="component" value="Unplaced"/>
</dbReference>
<proteinExistence type="predicted"/>
<organism evidence="2 3">
    <name type="scientific">Steinernema glaseri</name>
    <dbReference type="NCBI Taxonomy" id="37863"/>
    <lineage>
        <taxon>Eukaryota</taxon>
        <taxon>Metazoa</taxon>
        <taxon>Ecdysozoa</taxon>
        <taxon>Nematoda</taxon>
        <taxon>Chromadorea</taxon>
        <taxon>Rhabditida</taxon>
        <taxon>Tylenchina</taxon>
        <taxon>Panagrolaimomorpha</taxon>
        <taxon>Strongyloidoidea</taxon>
        <taxon>Steinernematidae</taxon>
        <taxon>Steinernema</taxon>
    </lineage>
</organism>
<keyword evidence="2" id="KW-1185">Reference proteome</keyword>
<evidence type="ECO:0000313" key="3">
    <source>
        <dbReference type="WBParaSite" id="L893_g10537.t1"/>
    </source>
</evidence>
<name>A0A1I7XY95_9BILA</name>
<keyword evidence="1" id="KW-0812">Transmembrane</keyword>
<evidence type="ECO:0000256" key="1">
    <source>
        <dbReference type="SAM" id="Phobius"/>
    </source>
</evidence>
<reference evidence="3" key="1">
    <citation type="submission" date="2016-11" db="UniProtKB">
        <authorList>
            <consortium name="WormBaseParasite"/>
        </authorList>
    </citation>
    <scope>IDENTIFICATION</scope>
</reference>
<sequence length="146" mass="16462">RDYSYLSTLLCKVCFTVACVGTGFVNMSTFLKIAYIRITRSQNKEYKRDVRLFFLGVVQDILMTIVLLSIILCNNQQDLGMFSIVLSYDGLILIYCFNTASMLFCNPECRRFLFSRKKAAVTSSFNTATGHQSATATSKQQLSVAE</sequence>
<protein>
    <submittedName>
        <fullName evidence="3">7TM_GPCR_Srx domain-containing protein</fullName>
    </submittedName>
</protein>